<evidence type="ECO:0000256" key="2">
    <source>
        <dbReference type="SAM" id="SignalP"/>
    </source>
</evidence>
<dbReference type="RefSeq" id="WP_370035561.1">
    <property type="nucleotide sequence ID" value="NZ_JBGBYS010000005.1"/>
</dbReference>
<dbReference type="Gene3D" id="3.40.190.10">
    <property type="entry name" value="Periplasmic binding protein-like II"/>
    <property type="match status" value="2"/>
</dbReference>
<dbReference type="PROSITE" id="PS51257">
    <property type="entry name" value="PROKAR_LIPOPROTEIN"/>
    <property type="match status" value="1"/>
</dbReference>
<dbReference type="Pfam" id="PF13416">
    <property type="entry name" value="SBP_bac_8"/>
    <property type="match status" value="1"/>
</dbReference>
<name>A0ABV4EIL1_BREEP</name>
<evidence type="ECO:0000313" key="3">
    <source>
        <dbReference type="EMBL" id="MEY9258364.1"/>
    </source>
</evidence>
<gene>
    <name evidence="3" type="ORF">ABH903_001383</name>
</gene>
<dbReference type="EMBL" id="JBGBYS010000005">
    <property type="protein sequence ID" value="MEY9258364.1"/>
    <property type="molecule type" value="Genomic_DNA"/>
</dbReference>
<dbReference type="Proteomes" id="UP001565435">
    <property type="component" value="Unassembled WGS sequence"/>
</dbReference>
<evidence type="ECO:0000256" key="1">
    <source>
        <dbReference type="ARBA" id="ARBA00022729"/>
    </source>
</evidence>
<sequence length="393" mass="42755">MLKPFRVGCHALGAVVLTTAVLAVSGCAPDTAGAEDEAGFTYERQADESPDGFDLDELVAAAKKEGPITVYDTTGRITDSAKSFSDKYGIKASGEKMNTTEEIEKVSREAEADNVVGDVVLIDDIPGAINQLMDPGYLKNWVPGGVADSVPEELQSPLVVAQDPHIWTYNTEVYDSCPIDNIWQLTDSKWKGKVMLEDPLNKSIVGYWFNQMADHGEDELAAAYEDQYGEVLETEESSAAAEWVKRLLANNPVSVKTSQASSEGVGASGQADPPVAIMASAKYRDVEDKGFHLGVCDTLQPWIGEVQNKAITIASGSESPNAAKLFVYYMFTEEGIAPQMEDGKASTNSDISLPEDASGVSKHWDDLQFMETSTANSDWDNLEEWQDLWRLNS</sequence>
<dbReference type="PANTHER" id="PTHR30006:SF2">
    <property type="entry name" value="ABC TRANSPORTER SUBSTRATE-BINDING PROTEIN"/>
    <property type="match status" value="1"/>
</dbReference>
<comment type="caution">
    <text evidence="3">The sequence shown here is derived from an EMBL/GenBank/DDBJ whole genome shotgun (WGS) entry which is preliminary data.</text>
</comment>
<reference evidence="3 4" key="1">
    <citation type="submission" date="2024-07" db="EMBL/GenBank/DDBJ databases">
        <title>Mealworm larvae gut microbial communities from Newark, Delaware, USA.</title>
        <authorList>
            <person name="Blenner M."/>
        </authorList>
    </citation>
    <scope>NUCLEOTIDE SEQUENCE [LARGE SCALE GENOMIC DNA]</scope>
    <source>
        <strain evidence="3 4">UD i117</strain>
    </source>
</reference>
<organism evidence="3 4">
    <name type="scientific">Brevibacterium epidermidis</name>
    <dbReference type="NCBI Taxonomy" id="1698"/>
    <lineage>
        <taxon>Bacteria</taxon>
        <taxon>Bacillati</taxon>
        <taxon>Actinomycetota</taxon>
        <taxon>Actinomycetes</taxon>
        <taxon>Micrococcales</taxon>
        <taxon>Brevibacteriaceae</taxon>
        <taxon>Brevibacterium</taxon>
    </lineage>
</organism>
<keyword evidence="4" id="KW-1185">Reference proteome</keyword>
<dbReference type="SUPFAM" id="SSF53850">
    <property type="entry name" value="Periplasmic binding protein-like II"/>
    <property type="match status" value="1"/>
</dbReference>
<proteinExistence type="predicted"/>
<keyword evidence="1 2" id="KW-0732">Signal</keyword>
<dbReference type="InterPro" id="IPR006059">
    <property type="entry name" value="SBP"/>
</dbReference>
<feature type="chain" id="PRO_5047065765" evidence="2">
    <location>
        <begin position="24"/>
        <end position="393"/>
    </location>
</feature>
<evidence type="ECO:0000313" key="4">
    <source>
        <dbReference type="Proteomes" id="UP001565435"/>
    </source>
</evidence>
<accession>A0ABV4EIL1</accession>
<feature type="signal peptide" evidence="2">
    <location>
        <begin position="1"/>
        <end position="23"/>
    </location>
</feature>
<dbReference type="PANTHER" id="PTHR30006">
    <property type="entry name" value="THIAMINE-BINDING PERIPLASMIC PROTEIN-RELATED"/>
    <property type="match status" value="1"/>
</dbReference>
<protein>
    <submittedName>
        <fullName evidence="3">Iron(III) transport system substrate-binding protein</fullName>
    </submittedName>
</protein>